<feature type="transmembrane region" description="Helical" evidence="5">
    <location>
        <begin position="312"/>
        <end position="331"/>
    </location>
</feature>
<dbReference type="AlphaFoldDB" id="A0A518B9C2"/>
<dbReference type="GO" id="GO:0046873">
    <property type="term" value="F:metal ion transmembrane transporter activity"/>
    <property type="evidence" value="ECO:0007669"/>
    <property type="project" value="InterPro"/>
</dbReference>
<protein>
    <submittedName>
        <fullName evidence="6">Natural resistance-associated macrophage protein</fullName>
    </submittedName>
</protein>
<evidence type="ECO:0000256" key="4">
    <source>
        <dbReference type="ARBA" id="ARBA00023136"/>
    </source>
</evidence>
<proteinExistence type="predicted"/>
<evidence type="ECO:0000313" key="7">
    <source>
        <dbReference type="Proteomes" id="UP000317093"/>
    </source>
</evidence>
<dbReference type="Pfam" id="PF01566">
    <property type="entry name" value="Nramp"/>
    <property type="match status" value="1"/>
</dbReference>
<dbReference type="EMBL" id="CP036279">
    <property type="protein sequence ID" value="QDU63575.1"/>
    <property type="molecule type" value="Genomic_DNA"/>
</dbReference>
<accession>A0A518B9C2</accession>
<comment type="subcellular location">
    <subcellularLocation>
        <location evidence="1">Membrane</location>
        <topology evidence="1">Multi-pass membrane protein</topology>
    </subcellularLocation>
</comment>
<dbReference type="KEGG" id="knv:Pan216_44560"/>
<gene>
    <name evidence="6" type="ORF">Pan216_44560</name>
</gene>
<keyword evidence="3 5" id="KW-1133">Transmembrane helix</keyword>
<feature type="transmembrane region" description="Helical" evidence="5">
    <location>
        <begin position="193"/>
        <end position="216"/>
    </location>
</feature>
<dbReference type="Proteomes" id="UP000317093">
    <property type="component" value="Chromosome"/>
</dbReference>
<evidence type="ECO:0000256" key="1">
    <source>
        <dbReference type="ARBA" id="ARBA00004141"/>
    </source>
</evidence>
<evidence type="ECO:0000256" key="3">
    <source>
        <dbReference type="ARBA" id="ARBA00022989"/>
    </source>
</evidence>
<name>A0A518B9C2_9BACT</name>
<keyword evidence="7" id="KW-1185">Reference proteome</keyword>
<organism evidence="6 7">
    <name type="scientific">Kolteria novifilia</name>
    <dbReference type="NCBI Taxonomy" id="2527975"/>
    <lineage>
        <taxon>Bacteria</taxon>
        <taxon>Pseudomonadati</taxon>
        <taxon>Planctomycetota</taxon>
        <taxon>Planctomycetia</taxon>
        <taxon>Kolteriales</taxon>
        <taxon>Kolteriaceae</taxon>
        <taxon>Kolteria</taxon>
    </lineage>
</organism>
<feature type="transmembrane region" description="Helical" evidence="5">
    <location>
        <begin position="554"/>
        <end position="573"/>
    </location>
</feature>
<dbReference type="RefSeq" id="WP_145261139.1">
    <property type="nucleotide sequence ID" value="NZ_CP036279.1"/>
</dbReference>
<feature type="transmembrane region" description="Helical" evidence="5">
    <location>
        <begin position="527"/>
        <end position="548"/>
    </location>
</feature>
<keyword evidence="4 5" id="KW-0472">Membrane</keyword>
<sequence>MTSGADPAATDNTPVSNLELERAYLRDLEGKPTGQRLWGYVKLSGPGWLQSALTLGGGSLASGLYLGVIGGTSLLWVQPVAMILGIIMLCAIGYVTLSTGERPFRAICHHINPVLGWGWLLASLAANMVWCLPQYSLATGVLQQNLFPGLLGDDGPLSPVGSKLVIVFCVFIITTVITWSYGSGHWGVRLYELLLKILVAMIVACFIGVVVTLAVYSSEFSWGAVFAGFIPNLGLISKPSPELAAMLQSLSPPSQAYWTGQIVSAQRDIMISAAATAVGINMTFLLPYSMLSRGWGREHRGLQIFDLSTGMFIPYMLATSCVVIAAASSFHNQPHASVAELIDKAPSEWPKSYLSMMESRVYSEMGVTPSAIPEGEAEKVQAEVAQRLEAMPLEEKQLAAALMKRDAGNLSKSLEPLMGKFWADIVFGVGVLGMSLSTISLLMLISGFVVCEVLNIPSSGWPFRLGTLLATTGALGPFVWGDAKFWLAVPTSVFGMVLLPIAYITFVLMMNQPSLLGDQMPRGMKRLWINAALFIAAGIATATSIPTIYGKAGWVGIGGLGLFVLAMIVTHVMRKPVDSPPQSA</sequence>
<dbReference type="OrthoDB" id="236847at2"/>
<dbReference type="InterPro" id="IPR001046">
    <property type="entry name" value="NRAMP_fam"/>
</dbReference>
<evidence type="ECO:0000256" key="5">
    <source>
        <dbReference type="SAM" id="Phobius"/>
    </source>
</evidence>
<dbReference type="GO" id="GO:0016020">
    <property type="term" value="C:membrane"/>
    <property type="evidence" value="ECO:0007669"/>
    <property type="project" value="UniProtKB-SubCell"/>
</dbReference>
<keyword evidence="2 5" id="KW-0812">Transmembrane</keyword>
<feature type="transmembrane region" description="Helical" evidence="5">
    <location>
        <begin position="425"/>
        <end position="451"/>
    </location>
</feature>
<feature type="transmembrane region" description="Helical" evidence="5">
    <location>
        <begin position="463"/>
        <end position="480"/>
    </location>
</feature>
<feature type="transmembrane region" description="Helical" evidence="5">
    <location>
        <begin position="486"/>
        <end position="506"/>
    </location>
</feature>
<feature type="transmembrane region" description="Helical" evidence="5">
    <location>
        <begin position="117"/>
        <end position="137"/>
    </location>
</feature>
<feature type="transmembrane region" description="Helical" evidence="5">
    <location>
        <begin position="76"/>
        <end position="97"/>
    </location>
</feature>
<feature type="transmembrane region" description="Helical" evidence="5">
    <location>
        <begin position="157"/>
        <end position="181"/>
    </location>
</feature>
<reference evidence="6 7" key="1">
    <citation type="submission" date="2019-02" db="EMBL/GenBank/DDBJ databases">
        <title>Deep-cultivation of Planctomycetes and their phenomic and genomic characterization uncovers novel biology.</title>
        <authorList>
            <person name="Wiegand S."/>
            <person name="Jogler M."/>
            <person name="Boedeker C."/>
            <person name="Pinto D."/>
            <person name="Vollmers J."/>
            <person name="Rivas-Marin E."/>
            <person name="Kohn T."/>
            <person name="Peeters S.H."/>
            <person name="Heuer A."/>
            <person name="Rast P."/>
            <person name="Oberbeckmann S."/>
            <person name="Bunk B."/>
            <person name="Jeske O."/>
            <person name="Meyerdierks A."/>
            <person name="Storesund J.E."/>
            <person name="Kallscheuer N."/>
            <person name="Luecker S."/>
            <person name="Lage O.M."/>
            <person name="Pohl T."/>
            <person name="Merkel B.J."/>
            <person name="Hornburger P."/>
            <person name="Mueller R.-W."/>
            <person name="Bruemmer F."/>
            <person name="Labrenz M."/>
            <person name="Spormann A.M."/>
            <person name="Op den Camp H."/>
            <person name="Overmann J."/>
            <person name="Amann R."/>
            <person name="Jetten M.S.M."/>
            <person name="Mascher T."/>
            <person name="Medema M.H."/>
            <person name="Devos D.P."/>
            <person name="Kaster A.-K."/>
            <person name="Ovreas L."/>
            <person name="Rohde M."/>
            <person name="Galperin M.Y."/>
            <person name="Jogler C."/>
        </authorList>
    </citation>
    <scope>NUCLEOTIDE SEQUENCE [LARGE SCALE GENOMIC DNA]</scope>
    <source>
        <strain evidence="6 7">Pan216</strain>
    </source>
</reference>
<evidence type="ECO:0000313" key="6">
    <source>
        <dbReference type="EMBL" id="QDU63575.1"/>
    </source>
</evidence>
<evidence type="ECO:0000256" key="2">
    <source>
        <dbReference type="ARBA" id="ARBA00022692"/>
    </source>
</evidence>
<feature type="transmembrane region" description="Helical" evidence="5">
    <location>
        <begin position="269"/>
        <end position="291"/>
    </location>
</feature>